<reference evidence="1" key="1">
    <citation type="submission" date="2018-02" db="EMBL/GenBank/DDBJ databases">
        <title>Rhizophora mucronata_Transcriptome.</title>
        <authorList>
            <person name="Meera S.P."/>
            <person name="Sreeshan A."/>
            <person name="Augustine A."/>
        </authorList>
    </citation>
    <scope>NUCLEOTIDE SEQUENCE</scope>
    <source>
        <tissue evidence="1">Leaf</tissue>
    </source>
</reference>
<accession>A0A2P2PGA0</accession>
<protein>
    <submittedName>
        <fullName evidence="1">Uncharacterized protein</fullName>
    </submittedName>
</protein>
<proteinExistence type="predicted"/>
<dbReference type="EMBL" id="GGEC01073272">
    <property type="protein sequence ID" value="MBX53756.1"/>
    <property type="molecule type" value="Transcribed_RNA"/>
</dbReference>
<evidence type="ECO:0000313" key="1">
    <source>
        <dbReference type="EMBL" id="MBX53756.1"/>
    </source>
</evidence>
<name>A0A2P2PGA0_RHIMU</name>
<organism evidence="1">
    <name type="scientific">Rhizophora mucronata</name>
    <name type="common">Asiatic mangrove</name>
    <dbReference type="NCBI Taxonomy" id="61149"/>
    <lineage>
        <taxon>Eukaryota</taxon>
        <taxon>Viridiplantae</taxon>
        <taxon>Streptophyta</taxon>
        <taxon>Embryophyta</taxon>
        <taxon>Tracheophyta</taxon>
        <taxon>Spermatophyta</taxon>
        <taxon>Magnoliopsida</taxon>
        <taxon>eudicotyledons</taxon>
        <taxon>Gunneridae</taxon>
        <taxon>Pentapetalae</taxon>
        <taxon>rosids</taxon>
        <taxon>fabids</taxon>
        <taxon>Malpighiales</taxon>
        <taxon>Rhizophoraceae</taxon>
        <taxon>Rhizophora</taxon>
    </lineage>
</organism>
<dbReference type="AlphaFoldDB" id="A0A2P2PGA0"/>
<sequence length="21" mass="2427">MRYGGATYEILHRLKLSAFIS</sequence>